<feature type="chain" id="PRO_5016121937" description="TIGR02186 family protein" evidence="2">
    <location>
        <begin position="22"/>
        <end position="258"/>
    </location>
</feature>
<evidence type="ECO:0000256" key="1">
    <source>
        <dbReference type="SAM" id="Phobius"/>
    </source>
</evidence>
<dbReference type="InterPro" id="IPR019088">
    <property type="entry name" value="CHP02186-rel_TM"/>
</dbReference>
<dbReference type="EMBL" id="QFPW01000019">
    <property type="protein sequence ID" value="PZQ46980.1"/>
    <property type="molecule type" value="Genomic_DNA"/>
</dbReference>
<organism evidence="3 4">
    <name type="scientific">Rhodovulum sulfidophilum</name>
    <name type="common">Rhodobacter sulfidophilus</name>
    <dbReference type="NCBI Taxonomy" id="35806"/>
    <lineage>
        <taxon>Bacteria</taxon>
        <taxon>Pseudomonadati</taxon>
        <taxon>Pseudomonadota</taxon>
        <taxon>Alphaproteobacteria</taxon>
        <taxon>Rhodobacterales</taxon>
        <taxon>Paracoccaceae</taxon>
        <taxon>Rhodovulum</taxon>
    </lineage>
</organism>
<comment type="caution">
    <text evidence="3">The sequence shown here is derived from an EMBL/GenBank/DDBJ whole genome shotgun (WGS) entry which is preliminary data.</text>
</comment>
<keyword evidence="1" id="KW-0812">Transmembrane</keyword>
<evidence type="ECO:0000313" key="4">
    <source>
        <dbReference type="Proteomes" id="UP000249185"/>
    </source>
</evidence>
<reference evidence="3 4" key="1">
    <citation type="submission" date="2017-08" db="EMBL/GenBank/DDBJ databases">
        <title>Infants hospitalized years apart are colonized by the same room-sourced microbial strains.</title>
        <authorList>
            <person name="Brooks B."/>
            <person name="Olm M.R."/>
            <person name="Firek B.A."/>
            <person name="Baker R."/>
            <person name="Thomas B.C."/>
            <person name="Morowitz M.J."/>
            <person name="Banfield J.F."/>
        </authorList>
    </citation>
    <scope>NUCLEOTIDE SEQUENCE [LARGE SCALE GENOMIC DNA]</scope>
    <source>
        <strain evidence="3">S2_005_002_R2_34</strain>
    </source>
</reference>
<evidence type="ECO:0000313" key="3">
    <source>
        <dbReference type="EMBL" id="PZQ46980.1"/>
    </source>
</evidence>
<evidence type="ECO:0000256" key="2">
    <source>
        <dbReference type="SAM" id="SignalP"/>
    </source>
</evidence>
<dbReference type="Pfam" id="PF09608">
    <property type="entry name" value="Alph_Pro_TM"/>
    <property type="match status" value="1"/>
</dbReference>
<gene>
    <name evidence="3" type="ORF">DI556_18500</name>
</gene>
<keyword evidence="2" id="KW-0732">Signal</keyword>
<accession>A0A2W5Q6G0</accession>
<keyword evidence="1" id="KW-0472">Membrane</keyword>
<feature type="signal peptide" evidence="2">
    <location>
        <begin position="1"/>
        <end position="21"/>
    </location>
</feature>
<evidence type="ECO:0008006" key="5">
    <source>
        <dbReference type="Google" id="ProtNLM"/>
    </source>
</evidence>
<feature type="transmembrane region" description="Helical" evidence="1">
    <location>
        <begin position="232"/>
        <end position="253"/>
    </location>
</feature>
<proteinExistence type="predicted"/>
<protein>
    <recommendedName>
        <fullName evidence="5">TIGR02186 family protein</fullName>
    </recommendedName>
</protein>
<sequence>MPAVRLVLALLLACLSGPMGRAQETVVTGLSTDRIALTARYDGSEILVFGAIRRDAPNPPGTPPPDVVITLKGPPKSVIVRRKDRVLGIWLNAESVRFRGAPSYYAVASTRPLDGLLTETERLRHQIGMDQAARRVEGVAGLEDTAGFAAALERIRSEQGLYSQQDEGVALAEETLFQARFELPANLVEGDYDAEFFLVRDRHVISSATTVITVEKAGIERWLYNLAHDKPLLYGLLAVALALACGWLANAAFRYARR</sequence>
<dbReference type="AlphaFoldDB" id="A0A2W5Q6G0"/>
<dbReference type="Proteomes" id="UP000249185">
    <property type="component" value="Unassembled WGS sequence"/>
</dbReference>
<name>A0A2W5Q6G0_RHOSU</name>
<keyword evidence="1" id="KW-1133">Transmembrane helix</keyword>